<evidence type="ECO:0000256" key="1">
    <source>
        <dbReference type="SAM" id="Phobius"/>
    </source>
</evidence>
<dbReference type="OrthoDB" id="1470350at2759"/>
<gene>
    <name evidence="2" type="ORF">OE88DRAFT_791061</name>
</gene>
<proteinExistence type="predicted"/>
<keyword evidence="1" id="KW-0472">Membrane</keyword>
<feature type="transmembrane region" description="Helical" evidence="1">
    <location>
        <begin position="58"/>
        <end position="78"/>
    </location>
</feature>
<keyword evidence="1" id="KW-0812">Transmembrane</keyword>
<dbReference type="Proteomes" id="UP000305948">
    <property type="component" value="Unassembled WGS sequence"/>
</dbReference>
<reference evidence="2 3" key="1">
    <citation type="journal article" date="2019" name="Nat. Ecol. Evol.">
        <title>Megaphylogeny resolves global patterns of mushroom evolution.</title>
        <authorList>
            <person name="Varga T."/>
            <person name="Krizsan K."/>
            <person name="Foldi C."/>
            <person name="Dima B."/>
            <person name="Sanchez-Garcia M."/>
            <person name="Sanchez-Ramirez S."/>
            <person name="Szollosi G.J."/>
            <person name="Szarkandi J.G."/>
            <person name="Papp V."/>
            <person name="Albert L."/>
            <person name="Andreopoulos W."/>
            <person name="Angelini C."/>
            <person name="Antonin V."/>
            <person name="Barry K.W."/>
            <person name="Bougher N.L."/>
            <person name="Buchanan P."/>
            <person name="Buyck B."/>
            <person name="Bense V."/>
            <person name="Catcheside P."/>
            <person name="Chovatia M."/>
            <person name="Cooper J."/>
            <person name="Damon W."/>
            <person name="Desjardin D."/>
            <person name="Finy P."/>
            <person name="Geml J."/>
            <person name="Haridas S."/>
            <person name="Hughes K."/>
            <person name="Justo A."/>
            <person name="Karasinski D."/>
            <person name="Kautmanova I."/>
            <person name="Kiss B."/>
            <person name="Kocsube S."/>
            <person name="Kotiranta H."/>
            <person name="LaButti K.M."/>
            <person name="Lechner B.E."/>
            <person name="Liimatainen K."/>
            <person name="Lipzen A."/>
            <person name="Lukacs Z."/>
            <person name="Mihaltcheva S."/>
            <person name="Morgado L.N."/>
            <person name="Niskanen T."/>
            <person name="Noordeloos M.E."/>
            <person name="Ohm R.A."/>
            <person name="Ortiz-Santana B."/>
            <person name="Ovrebo C."/>
            <person name="Racz N."/>
            <person name="Riley R."/>
            <person name="Savchenko A."/>
            <person name="Shiryaev A."/>
            <person name="Soop K."/>
            <person name="Spirin V."/>
            <person name="Szebenyi C."/>
            <person name="Tomsovsky M."/>
            <person name="Tulloss R.E."/>
            <person name="Uehling J."/>
            <person name="Grigoriev I.V."/>
            <person name="Vagvolgyi C."/>
            <person name="Papp T."/>
            <person name="Martin F.M."/>
            <person name="Miettinen O."/>
            <person name="Hibbett D.S."/>
            <person name="Nagy L.G."/>
        </authorList>
    </citation>
    <scope>NUCLEOTIDE SEQUENCE [LARGE SCALE GENOMIC DNA]</scope>
    <source>
        <strain evidence="2 3">OMC1185</strain>
    </source>
</reference>
<evidence type="ECO:0000313" key="3">
    <source>
        <dbReference type="Proteomes" id="UP000305948"/>
    </source>
</evidence>
<sequence>MRLRSLACGRFPDVIASRMAVPTSMQHIYSIAPPAAPNKCSSLNCLVSEHEAMHRQTLLVIGNPAWVLYGCLILYVVFRRIRNRKYNTRHLPYLQNPSCYGDTNLMRSKPRQDLNTRSGPKKADQYIVLREHCFIPTLLVFRSDAVDCMSRFALQVVVSDRLAISLTSSKIPSYPAILERLVGKGLLWVEGDDHRRVNGHGL</sequence>
<accession>A0A5C3MPK5</accession>
<evidence type="ECO:0000313" key="2">
    <source>
        <dbReference type="EMBL" id="TFK47312.1"/>
    </source>
</evidence>
<organism evidence="2 3">
    <name type="scientific">Heliocybe sulcata</name>
    <dbReference type="NCBI Taxonomy" id="5364"/>
    <lineage>
        <taxon>Eukaryota</taxon>
        <taxon>Fungi</taxon>
        <taxon>Dikarya</taxon>
        <taxon>Basidiomycota</taxon>
        <taxon>Agaricomycotina</taxon>
        <taxon>Agaricomycetes</taxon>
        <taxon>Gloeophyllales</taxon>
        <taxon>Gloeophyllaceae</taxon>
        <taxon>Heliocybe</taxon>
    </lineage>
</organism>
<dbReference type="EMBL" id="ML213524">
    <property type="protein sequence ID" value="TFK47312.1"/>
    <property type="molecule type" value="Genomic_DNA"/>
</dbReference>
<name>A0A5C3MPK5_9AGAM</name>
<dbReference type="AlphaFoldDB" id="A0A5C3MPK5"/>
<keyword evidence="1" id="KW-1133">Transmembrane helix</keyword>
<protein>
    <submittedName>
        <fullName evidence="2">Uncharacterized protein</fullName>
    </submittedName>
</protein>
<keyword evidence="3" id="KW-1185">Reference proteome</keyword>